<comment type="caution">
    <text evidence="6">The sequence shown here is derived from an EMBL/GenBank/DDBJ whole genome shotgun (WGS) entry which is preliminary data.</text>
</comment>
<dbReference type="GO" id="GO:0006310">
    <property type="term" value="P:DNA recombination"/>
    <property type="evidence" value="ECO:0007669"/>
    <property type="project" value="UniProtKB-KW"/>
</dbReference>
<sequence>MAKRGNGEGNVYKRMRDGKVFRYEGKITYEDADGITRRHTVYARTAAECRDKMKKARQRVDDGAPVRDAATAVSSWLHQWRTTTLEASDRSRATKSLYANLSRKHLEAEPFGALRLDRLKPSDIEKLILDMRRKMKAGPTDSEGNAGAPVRALSDSTIRSTYAVLRSALDGAVRDGLIAKNPATAVKRPGIARQEATHMEPDSINAILRAAQSSRYYPALALIAATGLRRGEALALRWDKVDLNTGVLRVAATIGRVDGELVISEPKTDRSRRQVPLSPSVVALLRDHKATQSAERQAAAGAWGDDGGLVFTTDRGTPVDPRNLLRVVEVAAKSAGVENVGVHSLRHSAAVAWLERGVHIKAVADLLGHSSISITGDIYGHTSDDTARSAVEALSDALTF</sequence>
<dbReference type="PANTHER" id="PTHR30349">
    <property type="entry name" value="PHAGE INTEGRASE-RELATED"/>
    <property type="match status" value="1"/>
</dbReference>
<dbReference type="EMBL" id="CCBB010000001">
    <property type="protein sequence ID" value="CDO05445.1"/>
    <property type="molecule type" value="Genomic_DNA"/>
</dbReference>
<name>W9BG54_MYCCO</name>
<dbReference type="OrthoDB" id="4326943at2"/>
<evidence type="ECO:0000259" key="4">
    <source>
        <dbReference type="PROSITE" id="PS51898"/>
    </source>
</evidence>
<evidence type="ECO:0000259" key="5">
    <source>
        <dbReference type="PROSITE" id="PS51900"/>
    </source>
</evidence>
<dbReference type="eggNOG" id="COG0582">
    <property type="taxonomic scope" value="Bacteria"/>
</dbReference>
<evidence type="ECO:0000313" key="6">
    <source>
        <dbReference type="EMBL" id="CDO05445.1"/>
    </source>
</evidence>
<dbReference type="PROSITE" id="PS51900">
    <property type="entry name" value="CB"/>
    <property type="match status" value="1"/>
</dbReference>
<gene>
    <name evidence="6" type="ORF">BN977_00214</name>
</gene>
<evidence type="ECO:0000256" key="3">
    <source>
        <dbReference type="PROSITE-ProRule" id="PRU01248"/>
    </source>
</evidence>
<proteinExistence type="predicted"/>
<dbReference type="AlphaFoldDB" id="W9BG54"/>
<dbReference type="Pfam" id="PF00589">
    <property type="entry name" value="Phage_integrase"/>
    <property type="match status" value="1"/>
</dbReference>
<dbReference type="PANTHER" id="PTHR30349:SF91">
    <property type="entry name" value="INTA PROTEIN"/>
    <property type="match status" value="1"/>
</dbReference>
<dbReference type="PROSITE" id="PS51898">
    <property type="entry name" value="TYR_RECOMBINASE"/>
    <property type="match status" value="1"/>
</dbReference>
<reference evidence="6" key="2">
    <citation type="submission" date="2014-03" db="EMBL/GenBank/DDBJ databases">
        <authorList>
            <person name="Urmite Genomes"/>
        </authorList>
    </citation>
    <scope>NUCLEOTIDE SEQUENCE</scope>
    <source>
        <strain evidence="6">DSM 44829</strain>
    </source>
</reference>
<feature type="domain" description="Tyr recombinase" evidence="4">
    <location>
        <begin position="194"/>
        <end position="392"/>
    </location>
</feature>
<keyword evidence="7" id="KW-1185">Reference proteome</keyword>
<reference evidence="6" key="1">
    <citation type="submission" date="2014-03" db="EMBL/GenBank/DDBJ databases">
        <title>Draft Genome Sequence of Mycobacterium cosmeticum DSM 44829.</title>
        <authorList>
            <person name="Croce O."/>
            <person name="Robert C."/>
            <person name="Raoult D."/>
            <person name="Drancourt M."/>
        </authorList>
    </citation>
    <scope>NUCLEOTIDE SEQUENCE [LARGE SCALE GENOMIC DNA]</scope>
    <source>
        <strain evidence="6">DSM 44829</strain>
    </source>
</reference>
<dbReference type="InterPro" id="IPR010998">
    <property type="entry name" value="Integrase_recombinase_N"/>
</dbReference>
<feature type="domain" description="Core-binding (CB)" evidence="5">
    <location>
        <begin position="67"/>
        <end position="173"/>
    </location>
</feature>
<dbReference type="InterPro" id="IPR050090">
    <property type="entry name" value="Tyrosine_recombinase_XerCD"/>
</dbReference>
<accession>W9BG54</accession>
<protein>
    <submittedName>
        <fullName evidence="6">Phage integrase family protein</fullName>
    </submittedName>
</protein>
<dbReference type="InterPro" id="IPR011010">
    <property type="entry name" value="DNA_brk_join_enz"/>
</dbReference>
<dbReference type="CDD" id="cd01189">
    <property type="entry name" value="INT_ICEBs1_C_like"/>
    <property type="match status" value="1"/>
</dbReference>
<evidence type="ECO:0000313" key="7">
    <source>
        <dbReference type="Proteomes" id="UP000028870"/>
    </source>
</evidence>
<dbReference type="InterPro" id="IPR044068">
    <property type="entry name" value="CB"/>
</dbReference>
<dbReference type="Gene3D" id="1.10.443.10">
    <property type="entry name" value="Intergrase catalytic core"/>
    <property type="match status" value="1"/>
</dbReference>
<evidence type="ECO:0000256" key="1">
    <source>
        <dbReference type="ARBA" id="ARBA00023125"/>
    </source>
</evidence>
<dbReference type="Gene3D" id="1.10.150.130">
    <property type="match status" value="1"/>
</dbReference>
<dbReference type="InterPro" id="IPR013762">
    <property type="entry name" value="Integrase-like_cat_sf"/>
</dbReference>
<dbReference type="STRING" id="258533.BN977_00214"/>
<dbReference type="SUPFAM" id="SSF56349">
    <property type="entry name" value="DNA breaking-rejoining enzymes"/>
    <property type="match status" value="1"/>
</dbReference>
<dbReference type="Proteomes" id="UP000028870">
    <property type="component" value="Unassembled WGS sequence"/>
</dbReference>
<keyword evidence="1 3" id="KW-0238">DNA-binding</keyword>
<dbReference type="RefSeq" id="WP_036395803.1">
    <property type="nucleotide sequence ID" value="NZ_CCBB010000001.1"/>
</dbReference>
<dbReference type="GO" id="GO:0003677">
    <property type="term" value="F:DNA binding"/>
    <property type="evidence" value="ECO:0007669"/>
    <property type="project" value="UniProtKB-UniRule"/>
</dbReference>
<organism evidence="6 7">
    <name type="scientific">Mycolicibacterium cosmeticum</name>
    <dbReference type="NCBI Taxonomy" id="258533"/>
    <lineage>
        <taxon>Bacteria</taxon>
        <taxon>Bacillati</taxon>
        <taxon>Actinomycetota</taxon>
        <taxon>Actinomycetes</taxon>
        <taxon>Mycobacteriales</taxon>
        <taxon>Mycobacteriaceae</taxon>
        <taxon>Mycolicibacterium</taxon>
    </lineage>
</organism>
<evidence type="ECO:0000256" key="2">
    <source>
        <dbReference type="ARBA" id="ARBA00023172"/>
    </source>
</evidence>
<keyword evidence="2" id="KW-0233">DNA recombination</keyword>
<dbReference type="GO" id="GO:0015074">
    <property type="term" value="P:DNA integration"/>
    <property type="evidence" value="ECO:0007669"/>
    <property type="project" value="InterPro"/>
</dbReference>
<dbReference type="InterPro" id="IPR002104">
    <property type="entry name" value="Integrase_catalytic"/>
</dbReference>